<dbReference type="Proteomes" id="UP000295706">
    <property type="component" value="Unassembled WGS sequence"/>
</dbReference>
<gene>
    <name evidence="1" type="ORF">EZE20_23115</name>
</gene>
<sequence length="202" mass="23360">MENTAQQTAFGLDRFGENKTIPSLLSEEILLALSYFPDLQAVHIDFELHANIRKSVMLAQPRPGSLFRRADRRRYVIKISRFFQVDGPAIPIESVPKNVLIGWIGHELGHIMDYLQRSLPALARYGIGYLFSRKYLMIAERTADLYAISHGLGEKIVATKYFILDHAHLPETYKDRIRRLYVSPKETLRLIEEHHARERSSE</sequence>
<keyword evidence="2" id="KW-1185">Reference proteome</keyword>
<evidence type="ECO:0000313" key="2">
    <source>
        <dbReference type="Proteomes" id="UP000295706"/>
    </source>
</evidence>
<proteinExistence type="predicted"/>
<protein>
    <submittedName>
        <fullName evidence="1">Uncharacterized protein</fullName>
    </submittedName>
</protein>
<accession>A0A4R4JVU1</accession>
<organism evidence="1 2">
    <name type="scientific">Arundinibacter roseus</name>
    <dbReference type="NCBI Taxonomy" id="2070510"/>
    <lineage>
        <taxon>Bacteria</taxon>
        <taxon>Pseudomonadati</taxon>
        <taxon>Bacteroidota</taxon>
        <taxon>Cytophagia</taxon>
        <taxon>Cytophagales</taxon>
        <taxon>Spirosomataceae</taxon>
        <taxon>Arundinibacter</taxon>
    </lineage>
</organism>
<name>A0A4R4JVU1_9BACT</name>
<dbReference type="RefSeq" id="WP_132122249.1">
    <property type="nucleotide sequence ID" value="NZ_SMJU01000024.1"/>
</dbReference>
<dbReference type="EMBL" id="SMJU01000024">
    <property type="protein sequence ID" value="TDB58212.1"/>
    <property type="molecule type" value="Genomic_DNA"/>
</dbReference>
<comment type="caution">
    <text evidence="1">The sequence shown here is derived from an EMBL/GenBank/DDBJ whole genome shotgun (WGS) entry which is preliminary data.</text>
</comment>
<dbReference type="AlphaFoldDB" id="A0A4R4JVU1"/>
<evidence type="ECO:0000313" key="1">
    <source>
        <dbReference type="EMBL" id="TDB58212.1"/>
    </source>
</evidence>
<dbReference type="OrthoDB" id="1098088at2"/>
<reference evidence="1 2" key="1">
    <citation type="submission" date="2019-02" db="EMBL/GenBank/DDBJ databases">
        <title>Arundinibacter roseus gen. nov., sp. nov., a new member of the family Cytophagaceae.</title>
        <authorList>
            <person name="Szuroczki S."/>
            <person name="Khayer B."/>
            <person name="Sproer C."/>
            <person name="Toumi M."/>
            <person name="Szabo A."/>
            <person name="Felfoldi T."/>
            <person name="Schumann P."/>
            <person name="Toth E."/>
        </authorList>
    </citation>
    <scope>NUCLEOTIDE SEQUENCE [LARGE SCALE GENOMIC DNA]</scope>
    <source>
        <strain evidence="1 2">DMA-k-7a</strain>
    </source>
</reference>